<comment type="similarity">
    <text evidence="1">Belongs to the OSBP family.</text>
</comment>
<dbReference type="InterPro" id="IPR011993">
    <property type="entry name" value="PH-like_dom_sf"/>
</dbReference>
<keyword evidence="3" id="KW-0445">Lipid transport</keyword>
<protein>
    <submittedName>
        <fullName evidence="8">Oxysterol-binding protein-domain-containing protein</fullName>
    </submittedName>
</protein>
<dbReference type="SUPFAM" id="SSF50729">
    <property type="entry name" value="PH domain-like"/>
    <property type="match status" value="1"/>
</dbReference>
<dbReference type="CDD" id="cd13289">
    <property type="entry name" value="PH_Osh3p_yeast"/>
    <property type="match status" value="1"/>
</dbReference>
<evidence type="ECO:0000256" key="4">
    <source>
        <dbReference type="ARBA" id="ARBA00023121"/>
    </source>
</evidence>
<dbReference type="InterPro" id="IPR041680">
    <property type="entry name" value="PH_8"/>
</dbReference>
<dbReference type="FunFam" id="2.40.160.120:FF:000001">
    <property type="entry name" value="Oxysterol-binding protein"/>
    <property type="match status" value="1"/>
</dbReference>
<dbReference type="GO" id="GO:0097038">
    <property type="term" value="C:perinuclear endoplasmic reticulum"/>
    <property type="evidence" value="ECO:0007669"/>
    <property type="project" value="TreeGrafter"/>
</dbReference>
<gene>
    <name evidence="8" type="ORF">EDB92DRAFT_1797681</name>
</gene>
<dbReference type="GO" id="GO:0005829">
    <property type="term" value="C:cytosol"/>
    <property type="evidence" value="ECO:0007669"/>
    <property type="project" value="TreeGrafter"/>
</dbReference>
<dbReference type="PANTHER" id="PTHR10972">
    <property type="entry name" value="OXYSTEROL-BINDING PROTEIN-RELATED"/>
    <property type="match status" value="1"/>
</dbReference>
<organism evidence="8 9">
    <name type="scientific">Lactarius akahatsu</name>
    <dbReference type="NCBI Taxonomy" id="416441"/>
    <lineage>
        <taxon>Eukaryota</taxon>
        <taxon>Fungi</taxon>
        <taxon>Dikarya</taxon>
        <taxon>Basidiomycota</taxon>
        <taxon>Agaricomycotina</taxon>
        <taxon>Agaricomycetes</taxon>
        <taxon>Russulales</taxon>
        <taxon>Russulaceae</taxon>
        <taxon>Lactarius</taxon>
    </lineage>
</organism>
<dbReference type="PANTHER" id="PTHR10972:SF203">
    <property type="entry name" value="OXYSTEROL-BINDING PROTEIN HOMOLOG 3"/>
    <property type="match status" value="1"/>
</dbReference>
<evidence type="ECO:0000313" key="9">
    <source>
        <dbReference type="Proteomes" id="UP001201163"/>
    </source>
</evidence>
<dbReference type="Pfam" id="PF15409">
    <property type="entry name" value="PH_8"/>
    <property type="match status" value="1"/>
</dbReference>
<dbReference type="Gene3D" id="2.30.29.30">
    <property type="entry name" value="Pleckstrin-homology domain (PH domain)/Phosphotyrosine-binding domain (PTB)"/>
    <property type="match status" value="1"/>
</dbReference>
<feature type="compositionally biased region" description="Basic and acidic residues" evidence="6">
    <location>
        <begin position="168"/>
        <end position="182"/>
    </location>
</feature>
<feature type="region of interest" description="Disordered" evidence="6">
    <location>
        <begin position="328"/>
        <end position="355"/>
    </location>
</feature>
<evidence type="ECO:0000256" key="3">
    <source>
        <dbReference type="ARBA" id="ARBA00023055"/>
    </source>
</evidence>
<evidence type="ECO:0000256" key="6">
    <source>
        <dbReference type="SAM" id="MobiDB-lite"/>
    </source>
</evidence>
<evidence type="ECO:0000256" key="1">
    <source>
        <dbReference type="ARBA" id="ARBA00008842"/>
    </source>
</evidence>
<name>A0AAD4QDS1_9AGAM</name>
<dbReference type="InterPro" id="IPR000648">
    <property type="entry name" value="Oxysterol-bd"/>
</dbReference>
<dbReference type="Gene3D" id="2.40.160.120">
    <property type="match status" value="1"/>
</dbReference>
<evidence type="ECO:0000256" key="5">
    <source>
        <dbReference type="SAM" id="Coils"/>
    </source>
</evidence>
<dbReference type="GO" id="GO:0005886">
    <property type="term" value="C:plasma membrane"/>
    <property type="evidence" value="ECO:0007669"/>
    <property type="project" value="TreeGrafter"/>
</dbReference>
<dbReference type="GO" id="GO:0035621">
    <property type="term" value="P:ER to Golgi ceramide transport"/>
    <property type="evidence" value="ECO:0007669"/>
    <property type="project" value="TreeGrafter"/>
</dbReference>
<feature type="region of interest" description="Disordered" evidence="6">
    <location>
        <begin position="155"/>
        <end position="220"/>
    </location>
</feature>
<dbReference type="GO" id="GO:0006887">
    <property type="term" value="P:exocytosis"/>
    <property type="evidence" value="ECO:0007669"/>
    <property type="project" value="TreeGrafter"/>
</dbReference>
<keyword evidence="2" id="KW-0813">Transport</keyword>
<dbReference type="GO" id="GO:0030011">
    <property type="term" value="P:maintenance of cell polarity"/>
    <property type="evidence" value="ECO:0007669"/>
    <property type="project" value="TreeGrafter"/>
</dbReference>
<proteinExistence type="inferred from homology"/>
<evidence type="ECO:0000259" key="7">
    <source>
        <dbReference type="PROSITE" id="PS50003"/>
    </source>
</evidence>
<keyword evidence="9" id="KW-1185">Reference proteome</keyword>
<dbReference type="InterPro" id="IPR037239">
    <property type="entry name" value="OSBP_sf"/>
</dbReference>
<dbReference type="Proteomes" id="UP001201163">
    <property type="component" value="Unassembled WGS sequence"/>
</dbReference>
<accession>A0AAD4QDS1</accession>
<feature type="domain" description="PH" evidence="7">
    <location>
        <begin position="11"/>
        <end position="103"/>
    </location>
</feature>
<dbReference type="GO" id="GO:0120009">
    <property type="term" value="P:intermembrane lipid transfer"/>
    <property type="evidence" value="ECO:0007669"/>
    <property type="project" value="UniProtKB-ARBA"/>
</dbReference>
<dbReference type="EMBL" id="JAKELL010000024">
    <property type="protein sequence ID" value="KAH8991986.1"/>
    <property type="molecule type" value="Genomic_DNA"/>
</dbReference>
<dbReference type="GO" id="GO:0006897">
    <property type="term" value="P:endocytosis"/>
    <property type="evidence" value="ECO:0007669"/>
    <property type="project" value="TreeGrafter"/>
</dbReference>
<dbReference type="GO" id="GO:0034727">
    <property type="term" value="P:piecemeal microautophagy of the nucleus"/>
    <property type="evidence" value="ECO:0007669"/>
    <property type="project" value="TreeGrafter"/>
</dbReference>
<dbReference type="SMART" id="SM00233">
    <property type="entry name" value="PH"/>
    <property type="match status" value="1"/>
</dbReference>
<feature type="coiled-coil region" evidence="5">
    <location>
        <begin position="666"/>
        <end position="696"/>
    </location>
</feature>
<comment type="caution">
    <text evidence="8">The sequence shown here is derived from an EMBL/GenBank/DDBJ whole genome shotgun (WGS) entry which is preliminary data.</text>
</comment>
<dbReference type="Pfam" id="PF01237">
    <property type="entry name" value="Oxysterol_BP"/>
    <property type="match status" value="1"/>
</dbReference>
<evidence type="ECO:0000313" key="8">
    <source>
        <dbReference type="EMBL" id="KAH8991986.1"/>
    </source>
</evidence>
<reference evidence="8" key="1">
    <citation type="submission" date="2022-01" db="EMBL/GenBank/DDBJ databases">
        <title>Comparative genomics reveals a dynamic genome evolution in the ectomycorrhizal milk-cap (Lactarius) mushrooms.</title>
        <authorList>
            <consortium name="DOE Joint Genome Institute"/>
            <person name="Lebreton A."/>
            <person name="Tang N."/>
            <person name="Kuo A."/>
            <person name="LaButti K."/>
            <person name="Drula E."/>
            <person name="Barry K."/>
            <person name="Clum A."/>
            <person name="Lipzen A."/>
            <person name="Mousain D."/>
            <person name="Ng V."/>
            <person name="Wang R."/>
            <person name="Wang X."/>
            <person name="Dai Y."/>
            <person name="Henrissat B."/>
            <person name="Grigoriev I.V."/>
            <person name="Guerin-Laguette A."/>
            <person name="Yu F."/>
            <person name="Martin F.M."/>
        </authorList>
    </citation>
    <scope>NUCLEOTIDE SEQUENCE</scope>
    <source>
        <strain evidence="8">QP</strain>
    </source>
</reference>
<dbReference type="AlphaFoldDB" id="A0AAD4QDS1"/>
<evidence type="ECO:0000256" key="2">
    <source>
        <dbReference type="ARBA" id="ARBA00022448"/>
    </source>
</evidence>
<keyword evidence="5" id="KW-0175">Coiled coil</keyword>
<sequence length="730" mass="81939">MSPTPPVSSPTIVHQGWVLKKRRKRMQGFARRYFILYQDGRLSYSFDLGKPTRDELSVSQAAITFAASSKDIHIDTATATFHIKCLNAEDYDTWKKALRQFIVSPQDARSLGRRSSIGRVASRVSFNQASKTSSTLEEMSGTITELEDTVNALRQLHSKKRVPSSSKSRSEKEKEKPKDVSKDGMFGIFKKNHGSGQHSPAEAVPVDEQPSPPSTTSADPYHHMQSVIARLKKQHAAITSLIPFVENNPSTVHASPLPSTVEEHSEPNDSPAARFASPIARRAWMSTATSLSDSGSIWFDATDEYDGPEEFFLDTPPLEACAADGRIASIDGQSNSHNSDEASDTDEEKDERPSLAVSEYQATVGVQQVTHRTSLPSGPVADEGSLFAVFKKNVGKDLSSIAFPVTFNEPLTLLQRTAEEVEYYDLLSEASQTRDPVERMCYVAAFAVSGYAHTRHRSSRKGFNPLLAETFEIPRLKFISEKVSHHPVVMAYHAEGEGWELYATSAGKTKFWGKSLEIIPLGINHVKIGSDHYQWRKPSSFMRNLMMGTKYLEHTGKMTIENVSTGARCVVEFRESGYWGVPNQVYGAVYSPTGDIETTLEGKWDEVVARKLGPNHLQILWRMTPFPKNTQDIYGFTSWGITLNEITPGMEGKLPPTDSRYRPDVRALEEGFLDRAEAEKERLEELQRERRRLGKDREPQWFRCEGDEWVYAGGYWEQRAKGWKAVDPLW</sequence>
<dbReference type="SUPFAM" id="SSF144000">
    <property type="entry name" value="Oxysterol-binding protein-like"/>
    <property type="match status" value="1"/>
</dbReference>
<dbReference type="GO" id="GO:0032541">
    <property type="term" value="C:cortical endoplasmic reticulum"/>
    <property type="evidence" value="ECO:0007669"/>
    <property type="project" value="TreeGrafter"/>
</dbReference>
<dbReference type="InterPro" id="IPR001849">
    <property type="entry name" value="PH_domain"/>
</dbReference>
<dbReference type="GO" id="GO:0032934">
    <property type="term" value="F:sterol binding"/>
    <property type="evidence" value="ECO:0007669"/>
    <property type="project" value="TreeGrafter"/>
</dbReference>
<keyword evidence="4" id="KW-0446">Lipid-binding</keyword>
<dbReference type="PROSITE" id="PS50003">
    <property type="entry name" value="PH_DOMAIN"/>
    <property type="match status" value="1"/>
</dbReference>